<name>A0A564Z2X1_HYMDI</name>
<evidence type="ECO:0000256" key="3">
    <source>
        <dbReference type="ARBA" id="ARBA00022679"/>
    </source>
</evidence>
<evidence type="ECO:0000313" key="19">
    <source>
        <dbReference type="EMBL" id="VUZ53313.1"/>
    </source>
</evidence>
<dbReference type="EC" id="3.6.1.74" evidence="12"/>
<feature type="compositionally biased region" description="Low complexity" evidence="16">
    <location>
        <begin position="680"/>
        <end position="689"/>
    </location>
</feature>
<comment type="catalytic activity">
    <reaction evidence="12">
        <text>a 5'-end triphospho-ribonucleoside in mRNA + H2O = a 5'-end diphospho-ribonucleoside in mRNA + phosphate + H(+)</text>
        <dbReference type="Rhea" id="RHEA:67004"/>
        <dbReference type="Rhea" id="RHEA-COMP:17164"/>
        <dbReference type="Rhea" id="RHEA-COMP:17165"/>
        <dbReference type="ChEBI" id="CHEBI:15377"/>
        <dbReference type="ChEBI" id="CHEBI:15378"/>
        <dbReference type="ChEBI" id="CHEBI:43474"/>
        <dbReference type="ChEBI" id="CHEBI:167616"/>
        <dbReference type="ChEBI" id="CHEBI:167618"/>
        <dbReference type="EC" id="3.6.1.74"/>
    </reaction>
</comment>
<dbReference type="SUPFAM" id="SSF56091">
    <property type="entry name" value="DNA ligase/mRNA capping enzyme, catalytic domain"/>
    <property type="match status" value="1"/>
</dbReference>
<keyword evidence="2 12" id="KW-0507">mRNA processing</keyword>
<dbReference type="GO" id="GO:0005525">
    <property type="term" value="F:GTP binding"/>
    <property type="evidence" value="ECO:0007669"/>
    <property type="project" value="UniProtKB-UniRule"/>
</dbReference>
<feature type="binding site" evidence="15">
    <location>
        <position position="382"/>
    </location>
    <ligand>
        <name>GTP</name>
        <dbReference type="ChEBI" id="CHEBI:37565"/>
    </ligand>
</feature>
<comment type="catalytic activity">
    <reaction evidence="11">
        <text>a 5'-end diphospho-ribonucleoside in mRNA + GTP + H(+) = a 5'-end (5'-triphosphoguanosine)-ribonucleoside in mRNA + diphosphate</text>
        <dbReference type="Rhea" id="RHEA:67012"/>
        <dbReference type="Rhea" id="RHEA-COMP:17165"/>
        <dbReference type="Rhea" id="RHEA-COMP:17166"/>
        <dbReference type="ChEBI" id="CHEBI:15378"/>
        <dbReference type="ChEBI" id="CHEBI:33019"/>
        <dbReference type="ChEBI" id="CHEBI:37565"/>
        <dbReference type="ChEBI" id="CHEBI:167616"/>
        <dbReference type="ChEBI" id="CHEBI:167617"/>
        <dbReference type="EC" id="2.7.7.50"/>
    </reaction>
    <physiologicalReaction direction="left-to-right" evidence="11">
        <dbReference type="Rhea" id="RHEA:67013"/>
    </physiologicalReaction>
</comment>
<dbReference type="PROSITE" id="PS00383">
    <property type="entry name" value="TYR_PHOSPHATASE_1"/>
    <property type="match status" value="1"/>
</dbReference>
<evidence type="ECO:0000256" key="6">
    <source>
        <dbReference type="ARBA" id="ARBA00022801"/>
    </source>
</evidence>
<keyword evidence="20" id="KW-1185">Reference proteome</keyword>
<dbReference type="PIRSF" id="PIRSF036958">
    <property type="entry name" value="mRNA_capping_HCE"/>
    <property type="match status" value="1"/>
</dbReference>
<feature type="region of interest" description="Disordered" evidence="16">
    <location>
        <begin position="184"/>
        <end position="248"/>
    </location>
</feature>
<dbReference type="InterPro" id="IPR000387">
    <property type="entry name" value="Tyr_Pase_dom"/>
</dbReference>
<dbReference type="Pfam" id="PF01331">
    <property type="entry name" value="mRNA_cap_enzyme"/>
    <property type="match status" value="1"/>
</dbReference>
<dbReference type="Gene3D" id="3.90.190.10">
    <property type="entry name" value="Protein tyrosine phosphatase superfamily"/>
    <property type="match status" value="1"/>
</dbReference>
<evidence type="ECO:0000256" key="5">
    <source>
        <dbReference type="ARBA" id="ARBA00022741"/>
    </source>
</evidence>
<evidence type="ECO:0000256" key="15">
    <source>
        <dbReference type="PIRSR" id="PIRSR036958-3"/>
    </source>
</evidence>
<comment type="function">
    <text evidence="12">Bifunctional mRNA-capping enzyme exhibiting RNA 5'-triphosphate monophosphatase activity in the N-terminal part and mRNA guanylyltransferase activity in the C-terminal part. Catalyzes the first two steps of cap formation: by removing the gamma-phosphate from the 5'-triphosphate end of nascent mRNA to yield a diphosphate end, and by transferring the GMP moiety of GTP to the 5'-diphosphate terminus of RNA via a covalent enzyme-GMP reaction intermediate.</text>
</comment>
<dbReference type="PANTHER" id="PTHR10367">
    <property type="entry name" value="MRNA-CAPPING ENZYME"/>
    <property type="match status" value="1"/>
</dbReference>
<dbReference type="InterPro" id="IPR020422">
    <property type="entry name" value="TYR_PHOSPHATASE_DUAL_dom"/>
</dbReference>
<dbReference type="GO" id="GO:0006370">
    <property type="term" value="P:7-methylguanosine mRNA capping"/>
    <property type="evidence" value="ECO:0007669"/>
    <property type="project" value="UniProtKB-UniRule"/>
</dbReference>
<feature type="domain" description="Tyrosine specific protein phosphatases" evidence="18">
    <location>
        <begin position="106"/>
        <end position="175"/>
    </location>
</feature>
<dbReference type="PANTHER" id="PTHR10367:SF17">
    <property type="entry name" value="MRNA-CAPPING ENZYME"/>
    <property type="match status" value="1"/>
</dbReference>
<dbReference type="Gene3D" id="3.30.470.30">
    <property type="entry name" value="DNA ligase/mRNA capping enzyme"/>
    <property type="match status" value="1"/>
</dbReference>
<feature type="binding site" evidence="15">
    <location>
        <begin position="547"/>
        <end position="549"/>
    </location>
    <ligand>
        <name>GTP</name>
        <dbReference type="ChEBI" id="CHEBI:37565"/>
    </ligand>
</feature>
<dbReference type="Proteomes" id="UP000321570">
    <property type="component" value="Unassembled WGS sequence"/>
</dbReference>
<feature type="domain" description="Tyrosine-protein phosphatase" evidence="17">
    <location>
        <begin position="40"/>
        <end position="186"/>
    </location>
</feature>
<evidence type="ECO:0000259" key="18">
    <source>
        <dbReference type="PROSITE" id="PS50056"/>
    </source>
</evidence>
<comment type="similarity">
    <text evidence="12">In the N-terminal section; belongs to the non-receptor class of the protein-tyrosine phosphatase family.</text>
</comment>
<dbReference type="SMART" id="SM00195">
    <property type="entry name" value="DSPc"/>
    <property type="match status" value="1"/>
</dbReference>
<dbReference type="GO" id="GO:0005634">
    <property type="term" value="C:nucleus"/>
    <property type="evidence" value="ECO:0007669"/>
    <property type="project" value="UniProtKB-SubCell"/>
</dbReference>
<dbReference type="GO" id="GO:0004484">
    <property type="term" value="F:mRNA guanylyltransferase activity"/>
    <property type="evidence" value="ECO:0007669"/>
    <property type="project" value="UniProtKB-UniRule"/>
</dbReference>
<keyword evidence="4 12" id="KW-0548">Nucleotidyltransferase</keyword>
<dbReference type="InterPro" id="IPR012340">
    <property type="entry name" value="NA-bd_OB-fold"/>
</dbReference>
<feature type="binding site" evidence="15">
    <location>
        <position position="366"/>
    </location>
    <ligand>
        <name>GTP</name>
        <dbReference type="ChEBI" id="CHEBI:37565"/>
    </ligand>
</feature>
<evidence type="ECO:0000256" key="4">
    <source>
        <dbReference type="ARBA" id="ARBA00022695"/>
    </source>
</evidence>
<accession>A0A564Z2X1</accession>
<evidence type="ECO:0000256" key="10">
    <source>
        <dbReference type="ARBA" id="ARBA00023242"/>
    </source>
</evidence>
<keyword evidence="6 12" id="KW-0378">Hydrolase</keyword>
<dbReference type="Pfam" id="PF03919">
    <property type="entry name" value="mRNA_cap_C"/>
    <property type="match status" value="1"/>
</dbReference>
<evidence type="ECO:0000256" key="12">
    <source>
        <dbReference type="PIRNR" id="PIRNR036958"/>
    </source>
</evidence>
<feature type="binding site" evidence="15">
    <location>
        <begin position="623"/>
        <end position="628"/>
    </location>
    <ligand>
        <name>GTP</name>
        <dbReference type="ChEBI" id="CHEBI:37565"/>
    </ligand>
</feature>
<evidence type="ECO:0000259" key="17">
    <source>
        <dbReference type="PROSITE" id="PS50054"/>
    </source>
</evidence>
<sequence length="696" mass="79612">MNNRKQLFFPPRWMKCPPVGDVLLDLFIPCKTPLDHKYTEFIPDEDDIFDPDCLFESVKPCQLGMIIDLTKSTRFYKRDEIENHGCKYVKISCKGNEECPTVEQVNLFIGIVNQFKESNKDNDKKIVVHCTHGYNRTGFMIVSYLVEECQCSLEYALQLFADARKPGIYKANYLKELYTRFDDPEDCPSPPELPDWCNEDESGGEALIPRKRRHPDSPVNDDVGDDEENENGRPSKIPRFPFTPPGQPKLMEGVTSVETLDQSSLETHQVRTVVDYLIRFGSVLPQRDEVPTTSSDCTPLQQPFETLDPPASSLSDQLPHYPLDLDLNLDPKLRFKGSQPVSMTRQNVALIADNPYMASYKSDGTRYLMLIHGPGRVYLIDRSNFVYKVGCLEFPSYLWMSSALEDIAKGARPSDFNTVTDGHLVNTLVDGELVKFDNTPDRPFKFLIFDAIVVLGQPIGRAPFEKRWEWIEKYVVFPRNMAGHKNLVDFNKQAFSVRRKPFFPINEVDKLIKFTRQDLEHETDGLIFQPCGPHDYYVLGTCKETLKWKPPELNTIDFLCRIRYHTAIGEVSHHVGDLFLGGDYKVPAAKLSRVTSKEMAYDGKIVECAVDTAVPGGGWKVLRVRTDKTEPNHQSVGLKILDSIKYPVNAPDVLRYVNARLLYLQQRRREKEERARQMAERSSSTASSSLAYRHDH</sequence>
<dbReference type="GO" id="GO:0140818">
    <property type="term" value="F:mRNA 5'-triphosphate monophosphatase activity"/>
    <property type="evidence" value="ECO:0007669"/>
    <property type="project" value="UniProtKB-EC"/>
</dbReference>
<evidence type="ECO:0000256" key="8">
    <source>
        <dbReference type="ARBA" id="ARBA00023042"/>
    </source>
</evidence>
<dbReference type="InterPro" id="IPR001339">
    <property type="entry name" value="mRNA_cap_enzyme_adenylation"/>
</dbReference>
<evidence type="ECO:0000256" key="7">
    <source>
        <dbReference type="ARBA" id="ARBA00022912"/>
    </source>
</evidence>
<dbReference type="EC" id="2.7.7.50" evidence="12"/>
<comment type="subcellular location">
    <subcellularLocation>
        <location evidence="1 12">Nucleus</location>
    </subcellularLocation>
</comment>
<evidence type="ECO:0000256" key="2">
    <source>
        <dbReference type="ARBA" id="ARBA00022664"/>
    </source>
</evidence>
<dbReference type="GO" id="GO:0004651">
    <property type="term" value="F:polynucleotide 5'-phosphatase activity"/>
    <property type="evidence" value="ECO:0007669"/>
    <property type="project" value="UniProtKB-UniRule"/>
</dbReference>
<dbReference type="InterPro" id="IPR013846">
    <property type="entry name" value="mRNA_cap_enzyme_C"/>
</dbReference>
<evidence type="ECO:0000256" key="14">
    <source>
        <dbReference type="PIRSR" id="PIRSR036958-2"/>
    </source>
</evidence>
<gene>
    <name evidence="19" type="ORF">WMSIL1_LOCUS11595</name>
</gene>
<dbReference type="AlphaFoldDB" id="A0A564Z2X1"/>
<comment type="similarity">
    <text evidence="12">In the C-terminal section; belongs to the eukaryotic GTase family.</text>
</comment>
<evidence type="ECO:0000313" key="20">
    <source>
        <dbReference type="Proteomes" id="UP000321570"/>
    </source>
</evidence>
<dbReference type="InterPro" id="IPR051029">
    <property type="entry name" value="mRNA_Capping_Enz/RNA_Phosphat"/>
</dbReference>
<dbReference type="InterPro" id="IPR000340">
    <property type="entry name" value="Dual-sp_phosphatase_cat-dom"/>
</dbReference>
<evidence type="ECO:0000256" key="1">
    <source>
        <dbReference type="ARBA" id="ARBA00004123"/>
    </source>
</evidence>
<feature type="region of interest" description="Disordered" evidence="16">
    <location>
        <begin position="673"/>
        <end position="696"/>
    </location>
</feature>
<feature type="active site" description="N6-GMP-lysine intermediate" evidence="14">
    <location>
        <position position="361"/>
    </location>
</feature>
<protein>
    <recommendedName>
        <fullName evidence="12">mRNA-capping enzyme</fullName>
    </recommendedName>
    <domain>
        <recommendedName>
            <fullName evidence="12">mRNA 5'-triphosphate monophosphatase</fullName>
            <ecNumber evidence="12">3.6.1.74</ecNumber>
        </recommendedName>
        <alternativeName>
            <fullName evidence="12">mRNA 5'-phosphatase</fullName>
        </alternativeName>
    </domain>
    <domain>
        <recommendedName>
            <fullName evidence="12">mRNA guanylyltransferase</fullName>
            <ecNumber evidence="12">2.7.7.50</ecNumber>
        </recommendedName>
        <alternativeName>
            <fullName evidence="12">GTP--RNA guanylyltransferase</fullName>
            <shortName evidence="12">GTase</shortName>
        </alternativeName>
    </domain>
</protein>
<dbReference type="GO" id="GO:0004721">
    <property type="term" value="F:phosphoprotein phosphatase activity"/>
    <property type="evidence" value="ECO:0007669"/>
    <property type="project" value="UniProtKB-UniRule"/>
</dbReference>
<keyword evidence="8 12" id="KW-0506">mRNA capping</keyword>
<feature type="binding site" evidence="15">
    <location>
        <begin position="430"/>
        <end position="432"/>
    </location>
    <ligand>
        <name>GTP</name>
        <dbReference type="ChEBI" id="CHEBI:37565"/>
    </ligand>
</feature>
<dbReference type="InterPro" id="IPR016130">
    <property type="entry name" value="Tyr_Pase_AS"/>
</dbReference>
<dbReference type="PROSITE" id="PS50056">
    <property type="entry name" value="TYR_PHOSPHATASE_2"/>
    <property type="match status" value="1"/>
</dbReference>
<keyword evidence="3 12" id="KW-0808">Transferase</keyword>
<keyword evidence="5 12" id="KW-0547">Nucleotide-binding</keyword>
<keyword evidence="7" id="KW-0904">Protein phosphatase</keyword>
<dbReference type="EMBL" id="CABIJS010000555">
    <property type="protein sequence ID" value="VUZ53313.1"/>
    <property type="molecule type" value="Genomic_DNA"/>
</dbReference>
<dbReference type="SUPFAM" id="SSF50249">
    <property type="entry name" value="Nucleic acid-binding proteins"/>
    <property type="match status" value="1"/>
</dbReference>
<dbReference type="InterPro" id="IPR017074">
    <property type="entry name" value="mRNA_cap_enz_bifunc"/>
</dbReference>
<dbReference type="PROSITE" id="PS50054">
    <property type="entry name" value="TYR_PHOSPHATASE_DUAL"/>
    <property type="match status" value="1"/>
</dbReference>
<dbReference type="Pfam" id="PF00782">
    <property type="entry name" value="DSPc"/>
    <property type="match status" value="1"/>
</dbReference>
<dbReference type="SUPFAM" id="SSF52799">
    <property type="entry name" value="(Phosphotyrosine protein) phosphatases II"/>
    <property type="match status" value="1"/>
</dbReference>
<dbReference type="GO" id="GO:0005524">
    <property type="term" value="F:ATP binding"/>
    <property type="evidence" value="ECO:0007669"/>
    <property type="project" value="InterPro"/>
</dbReference>
<proteinExistence type="inferred from homology"/>
<keyword evidence="9 12" id="KW-0342">GTP-binding</keyword>
<dbReference type="CDD" id="cd07895">
    <property type="entry name" value="Adenylation_mRNA_capping"/>
    <property type="match status" value="1"/>
</dbReference>
<organism evidence="19 20">
    <name type="scientific">Hymenolepis diminuta</name>
    <name type="common">Rat tapeworm</name>
    <dbReference type="NCBI Taxonomy" id="6216"/>
    <lineage>
        <taxon>Eukaryota</taxon>
        <taxon>Metazoa</taxon>
        <taxon>Spiralia</taxon>
        <taxon>Lophotrochozoa</taxon>
        <taxon>Platyhelminthes</taxon>
        <taxon>Cestoda</taxon>
        <taxon>Eucestoda</taxon>
        <taxon>Cyclophyllidea</taxon>
        <taxon>Hymenolepididae</taxon>
        <taxon>Hymenolepis</taxon>
    </lineage>
</organism>
<reference evidence="19 20" key="1">
    <citation type="submission" date="2019-07" db="EMBL/GenBank/DDBJ databases">
        <authorList>
            <person name="Jastrzebski P J."/>
            <person name="Paukszto L."/>
            <person name="Jastrzebski P J."/>
        </authorList>
    </citation>
    <scope>NUCLEOTIDE SEQUENCE [LARGE SCALE GENOMIC DNA]</scope>
    <source>
        <strain evidence="19 20">WMS-il1</strain>
    </source>
</reference>
<dbReference type="Gene3D" id="2.40.50.140">
    <property type="entry name" value="Nucleic acid-binding proteins"/>
    <property type="match status" value="1"/>
</dbReference>
<keyword evidence="10 12" id="KW-0539">Nucleus</keyword>
<feature type="active site" description="Phosphocysteine intermediate" evidence="13">
    <location>
        <position position="130"/>
    </location>
</feature>
<evidence type="ECO:0000256" key="9">
    <source>
        <dbReference type="ARBA" id="ARBA00023134"/>
    </source>
</evidence>
<evidence type="ECO:0000256" key="16">
    <source>
        <dbReference type="SAM" id="MobiDB-lite"/>
    </source>
</evidence>
<evidence type="ECO:0000256" key="13">
    <source>
        <dbReference type="PIRSR" id="PIRSR036958-1"/>
    </source>
</evidence>
<evidence type="ECO:0000256" key="11">
    <source>
        <dbReference type="ARBA" id="ARBA00044624"/>
    </source>
</evidence>
<dbReference type="InterPro" id="IPR029021">
    <property type="entry name" value="Prot-tyrosine_phosphatase-like"/>
</dbReference>